<organism evidence="1 2">
    <name type="scientific">Aquisalibacillus elongatus</name>
    <dbReference type="NCBI Taxonomy" id="485577"/>
    <lineage>
        <taxon>Bacteria</taxon>
        <taxon>Bacillati</taxon>
        <taxon>Bacillota</taxon>
        <taxon>Bacilli</taxon>
        <taxon>Bacillales</taxon>
        <taxon>Bacillaceae</taxon>
        <taxon>Aquisalibacillus</taxon>
    </lineage>
</organism>
<proteinExistence type="predicted"/>
<dbReference type="AlphaFoldDB" id="A0A3N5B4B6"/>
<reference evidence="1 2" key="1">
    <citation type="submission" date="2018-11" db="EMBL/GenBank/DDBJ databases">
        <title>Genomic Encyclopedia of Type Strains, Phase IV (KMG-IV): sequencing the most valuable type-strain genomes for metagenomic binning, comparative biology and taxonomic classification.</title>
        <authorList>
            <person name="Goeker M."/>
        </authorList>
    </citation>
    <scope>NUCLEOTIDE SEQUENCE [LARGE SCALE GENOMIC DNA]</scope>
    <source>
        <strain evidence="1 2">DSM 18090</strain>
    </source>
</reference>
<dbReference type="RefSeq" id="WP_170158602.1">
    <property type="nucleotide sequence ID" value="NZ_RKRF01000013.1"/>
</dbReference>
<sequence>MDLNVLWNNDEQYGCEFLQIRSHHDQMLAESEVIYLDKEDAHHASYKVELDAHWRTRKVSVVVDHTSSITLHSDGEGNWIDANGGVMEELTGAIDIDISATPFSNSLPINRLNWNINQLEDFYMVYISVPSLEIKKVPQSYQYVRSEGEYRYFKYRCYDYETIICVDSNGLVVDYPDTFSRRL</sequence>
<accession>A0A3N5B4B6</accession>
<name>A0A3N5B4B6_9BACI</name>
<comment type="caution">
    <text evidence="1">The sequence shown here is derived from an EMBL/GenBank/DDBJ whole genome shotgun (WGS) entry which is preliminary data.</text>
</comment>
<keyword evidence="2" id="KW-1185">Reference proteome</keyword>
<evidence type="ECO:0000313" key="2">
    <source>
        <dbReference type="Proteomes" id="UP000276443"/>
    </source>
</evidence>
<gene>
    <name evidence="1" type="ORF">EDC24_2828</name>
</gene>
<dbReference type="SUPFAM" id="SSF159275">
    <property type="entry name" value="PA1994-like"/>
    <property type="match status" value="1"/>
</dbReference>
<dbReference type="InterPro" id="IPR009467">
    <property type="entry name" value="Glycolipid-bd_prot_put"/>
</dbReference>
<protein>
    <recommendedName>
        <fullName evidence="3">Glycolipid-binding protein</fullName>
    </recommendedName>
</protein>
<dbReference type="Pfam" id="PF06475">
    <property type="entry name" value="Glycolipid_bind"/>
    <property type="match status" value="1"/>
</dbReference>
<dbReference type="EMBL" id="RKRF01000013">
    <property type="protein sequence ID" value="RPF50390.1"/>
    <property type="molecule type" value="Genomic_DNA"/>
</dbReference>
<evidence type="ECO:0008006" key="3">
    <source>
        <dbReference type="Google" id="ProtNLM"/>
    </source>
</evidence>
<dbReference type="Proteomes" id="UP000276443">
    <property type="component" value="Unassembled WGS sequence"/>
</dbReference>
<evidence type="ECO:0000313" key="1">
    <source>
        <dbReference type="EMBL" id="RPF50390.1"/>
    </source>
</evidence>